<comment type="subcellular location">
    <subcellularLocation>
        <location evidence="1">Membrane</location>
        <topology evidence="1">Multi-pass membrane protein</topology>
    </subcellularLocation>
</comment>
<dbReference type="EMBL" id="LASV01000284">
    <property type="protein sequence ID" value="KKA20149.1"/>
    <property type="molecule type" value="Genomic_DNA"/>
</dbReference>
<dbReference type="InterPro" id="IPR020846">
    <property type="entry name" value="MFS_dom"/>
</dbReference>
<feature type="transmembrane region" description="Helical" evidence="7">
    <location>
        <begin position="214"/>
        <end position="233"/>
    </location>
</feature>
<name>A0A0F4YPI8_RASE3</name>
<feature type="transmembrane region" description="Helical" evidence="7">
    <location>
        <begin position="352"/>
        <end position="375"/>
    </location>
</feature>
<dbReference type="PANTHER" id="PTHR23502">
    <property type="entry name" value="MAJOR FACILITATOR SUPERFAMILY"/>
    <property type="match status" value="1"/>
</dbReference>
<feature type="transmembrane region" description="Helical" evidence="7">
    <location>
        <begin position="182"/>
        <end position="207"/>
    </location>
</feature>
<dbReference type="Proteomes" id="UP000053958">
    <property type="component" value="Unassembled WGS sequence"/>
</dbReference>
<dbReference type="GO" id="GO:0016020">
    <property type="term" value="C:membrane"/>
    <property type="evidence" value="ECO:0007669"/>
    <property type="project" value="UniProtKB-SubCell"/>
</dbReference>
<evidence type="ECO:0000256" key="1">
    <source>
        <dbReference type="ARBA" id="ARBA00004141"/>
    </source>
</evidence>
<evidence type="ECO:0000256" key="3">
    <source>
        <dbReference type="ARBA" id="ARBA00022692"/>
    </source>
</evidence>
<feature type="transmembrane region" description="Helical" evidence="7">
    <location>
        <begin position="157"/>
        <end position="176"/>
    </location>
</feature>
<reference evidence="9 10" key="1">
    <citation type="submission" date="2015-04" db="EMBL/GenBank/DDBJ databases">
        <authorList>
            <person name="Heijne W.H."/>
            <person name="Fedorova N.D."/>
            <person name="Nierman W.C."/>
            <person name="Vollebregt A.W."/>
            <person name="Zhao Z."/>
            <person name="Wu L."/>
            <person name="Kumar M."/>
            <person name="Stam H."/>
            <person name="van den Berg M.A."/>
            <person name="Pel H.J."/>
        </authorList>
    </citation>
    <scope>NUCLEOTIDE SEQUENCE [LARGE SCALE GENOMIC DNA]</scope>
    <source>
        <strain evidence="9 10">CBS 393.64</strain>
    </source>
</reference>
<dbReference type="Pfam" id="PF07690">
    <property type="entry name" value="MFS_1"/>
    <property type="match status" value="1"/>
</dbReference>
<dbReference type="SUPFAM" id="SSF103473">
    <property type="entry name" value="MFS general substrate transporter"/>
    <property type="match status" value="1"/>
</dbReference>
<feature type="transmembrane region" description="Helical" evidence="7">
    <location>
        <begin position="396"/>
        <end position="415"/>
    </location>
</feature>
<comment type="similarity">
    <text evidence="2">Belongs to the major facilitator superfamily.</text>
</comment>
<dbReference type="InterPro" id="IPR036259">
    <property type="entry name" value="MFS_trans_sf"/>
</dbReference>
<sequence length="524" mass="56994">MSTNDDHETMTMVEVDAAAMEKDVDIDRTSDEHETVNNAEKDAQKDVEKGAPAGSENENETAADPNIVDWDGPDDPANPRNWSKAYKLTNVVLVSLAVLYTNLATTVFAPGANVMQREFGFKSDTVEILTITMASLGFALGQLFVPSLSEVFGRVPVYRASSVFYLGFTAGCARSTNVAEFLVFRLCTGIAAASYISTGGGTVADLLPKEERGLAMALFTAGPLFGPVIGPIIGGFVTENLSWRWSFYLILMMAGAVTIASFIFMRETSAVTILRRKAARLAKETGNPNLRAAGDKQTPIPHLVLHTIIRPVKFLIMSPILCLIALYIAFNFGVTMLLFATFPTVFEETYHWSVGISGLAYIGIGVGCAIGIFIFGKFSDRVLRGNGGPSNPERRLILMMYVSPLLPIGLFIYAWTTEYKVHWIVPLIGTAIGGPGVVVITSSSQTYIIDIFGPQAAASAMAGINLLRNLLGAFLPLAAPPLYSNLHMGWGNSVLAFIAMAFIPVPFWFYCHGRWLREKFPVRL</sequence>
<feature type="transmembrane region" description="Helical" evidence="7">
    <location>
        <begin position="487"/>
        <end position="510"/>
    </location>
</feature>
<dbReference type="PANTHER" id="PTHR23502:SF68">
    <property type="entry name" value="MULTIDRUG TRANSPORTER, PUTATIVE (AFU_ORTHOLOGUE AFUA_3G01120)-RELATED"/>
    <property type="match status" value="1"/>
</dbReference>
<accession>A0A0F4YPI8</accession>
<organism evidence="9 10">
    <name type="scientific">Rasamsonia emersonii (strain ATCC 16479 / CBS 393.64 / IMI 116815)</name>
    <dbReference type="NCBI Taxonomy" id="1408163"/>
    <lineage>
        <taxon>Eukaryota</taxon>
        <taxon>Fungi</taxon>
        <taxon>Dikarya</taxon>
        <taxon>Ascomycota</taxon>
        <taxon>Pezizomycotina</taxon>
        <taxon>Eurotiomycetes</taxon>
        <taxon>Eurotiomycetidae</taxon>
        <taxon>Eurotiales</taxon>
        <taxon>Trichocomaceae</taxon>
        <taxon>Rasamsonia</taxon>
    </lineage>
</organism>
<feature type="transmembrane region" description="Helical" evidence="7">
    <location>
        <begin position="421"/>
        <end position="440"/>
    </location>
</feature>
<feature type="compositionally biased region" description="Basic and acidic residues" evidence="6">
    <location>
        <begin position="19"/>
        <end position="49"/>
    </location>
</feature>
<keyword evidence="10" id="KW-1185">Reference proteome</keyword>
<evidence type="ECO:0000256" key="4">
    <source>
        <dbReference type="ARBA" id="ARBA00022989"/>
    </source>
</evidence>
<dbReference type="AlphaFoldDB" id="A0A0F4YPI8"/>
<feature type="transmembrane region" description="Helical" evidence="7">
    <location>
        <begin position="128"/>
        <end position="145"/>
    </location>
</feature>
<feature type="region of interest" description="Disordered" evidence="6">
    <location>
        <begin position="1"/>
        <end position="76"/>
    </location>
</feature>
<comment type="caution">
    <text evidence="9">The sequence shown here is derived from an EMBL/GenBank/DDBJ whole genome shotgun (WGS) entry which is preliminary data.</text>
</comment>
<dbReference type="FunFam" id="1.20.1250.20:FF:000011">
    <property type="entry name" value="MFS multidrug transporter, putative"/>
    <property type="match status" value="1"/>
</dbReference>
<dbReference type="RefSeq" id="XP_013326761.1">
    <property type="nucleotide sequence ID" value="XM_013471307.1"/>
</dbReference>
<gene>
    <name evidence="9" type="ORF">T310_5829</name>
</gene>
<feature type="domain" description="Major facilitator superfamily (MFS) profile" evidence="8">
    <location>
        <begin position="90"/>
        <end position="516"/>
    </location>
</feature>
<keyword evidence="4 7" id="KW-1133">Transmembrane helix</keyword>
<keyword evidence="3 7" id="KW-0812">Transmembrane</keyword>
<evidence type="ECO:0000256" key="6">
    <source>
        <dbReference type="SAM" id="MobiDB-lite"/>
    </source>
</evidence>
<evidence type="ECO:0000259" key="8">
    <source>
        <dbReference type="PROSITE" id="PS50850"/>
    </source>
</evidence>
<dbReference type="Gene3D" id="1.20.1250.20">
    <property type="entry name" value="MFS general substrate transporter like domains"/>
    <property type="match status" value="1"/>
</dbReference>
<dbReference type="CDD" id="cd17323">
    <property type="entry name" value="MFS_Tpo1_MDR_like"/>
    <property type="match status" value="1"/>
</dbReference>
<keyword evidence="5 7" id="KW-0472">Membrane</keyword>
<feature type="transmembrane region" description="Helical" evidence="7">
    <location>
        <begin position="88"/>
        <end position="108"/>
    </location>
</feature>
<feature type="transmembrane region" description="Helical" evidence="7">
    <location>
        <begin position="245"/>
        <end position="265"/>
    </location>
</feature>
<evidence type="ECO:0000313" key="9">
    <source>
        <dbReference type="EMBL" id="KKA20149.1"/>
    </source>
</evidence>
<evidence type="ECO:0000256" key="5">
    <source>
        <dbReference type="ARBA" id="ARBA00023136"/>
    </source>
</evidence>
<dbReference type="GeneID" id="25318167"/>
<protein>
    <recommendedName>
        <fullName evidence="8">Major facilitator superfamily (MFS) profile domain-containing protein</fullName>
    </recommendedName>
</protein>
<dbReference type="OrthoDB" id="5296287at2759"/>
<feature type="transmembrane region" description="Helical" evidence="7">
    <location>
        <begin position="447"/>
        <end position="467"/>
    </location>
</feature>
<evidence type="ECO:0000313" key="10">
    <source>
        <dbReference type="Proteomes" id="UP000053958"/>
    </source>
</evidence>
<dbReference type="GO" id="GO:0022857">
    <property type="term" value="F:transmembrane transporter activity"/>
    <property type="evidence" value="ECO:0007669"/>
    <property type="project" value="InterPro"/>
</dbReference>
<dbReference type="PROSITE" id="PS50850">
    <property type="entry name" value="MFS"/>
    <property type="match status" value="1"/>
</dbReference>
<dbReference type="STRING" id="1408163.A0A0F4YPI8"/>
<dbReference type="InterPro" id="IPR011701">
    <property type="entry name" value="MFS"/>
</dbReference>
<evidence type="ECO:0000256" key="2">
    <source>
        <dbReference type="ARBA" id="ARBA00008335"/>
    </source>
</evidence>
<proteinExistence type="inferred from homology"/>
<feature type="transmembrane region" description="Helical" evidence="7">
    <location>
        <begin position="314"/>
        <end position="340"/>
    </location>
</feature>
<evidence type="ECO:0000256" key="7">
    <source>
        <dbReference type="SAM" id="Phobius"/>
    </source>
</evidence>